<dbReference type="PROSITE" id="PS50213">
    <property type="entry name" value="FAS1"/>
    <property type="match status" value="1"/>
</dbReference>
<gene>
    <name evidence="3" type="ORF">CBR_g20207</name>
</gene>
<dbReference type="SMART" id="SM00554">
    <property type="entry name" value="FAS1"/>
    <property type="match status" value="1"/>
</dbReference>
<evidence type="ECO:0000259" key="2">
    <source>
        <dbReference type="PROSITE" id="PS50213"/>
    </source>
</evidence>
<feature type="domain" description="FAS1" evidence="2">
    <location>
        <begin position="32"/>
        <end position="171"/>
    </location>
</feature>
<dbReference type="InterPro" id="IPR000782">
    <property type="entry name" value="FAS1_domain"/>
</dbReference>
<protein>
    <recommendedName>
        <fullName evidence="2">FAS1 domain-containing protein</fullName>
    </recommendedName>
</protein>
<dbReference type="Proteomes" id="UP000265515">
    <property type="component" value="Unassembled WGS sequence"/>
</dbReference>
<dbReference type="InterPro" id="IPR036378">
    <property type="entry name" value="FAS1_dom_sf"/>
</dbReference>
<name>A0A388KZU6_CHABU</name>
<keyword evidence="4" id="KW-1185">Reference proteome</keyword>
<dbReference type="SUPFAM" id="SSF82153">
    <property type="entry name" value="FAS1 domain"/>
    <property type="match status" value="1"/>
</dbReference>
<sequence>MAAAGSVTFTSLAFLLLLSPLFVSAQVDTSAGDDLVGAIINHCCLKKFYYALQISRIELRLRDSANRGPITVFAPTDDSITKLDPELWTCVTTGQGPLDILSQITLYHFVTDGNFTAAEVATKRHLTSASGMPLGVKVVNGNVMLEDYAPITEPNALRTSNATVHLIGELLVPETIVSTIENLCFAGPASAPAPSK</sequence>
<accession>A0A388KZU6</accession>
<comment type="caution">
    <text evidence="3">The sequence shown here is derived from an EMBL/GenBank/DDBJ whole genome shotgun (WGS) entry which is preliminary data.</text>
</comment>
<feature type="chain" id="PRO_5017475301" description="FAS1 domain-containing protein" evidence="1">
    <location>
        <begin position="26"/>
        <end position="196"/>
    </location>
</feature>
<proteinExistence type="predicted"/>
<keyword evidence="1" id="KW-0732">Signal</keyword>
<dbReference type="Pfam" id="PF02469">
    <property type="entry name" value="Fasciclin"/>
    <property type="match status" value="1"/>
</dbReference>
<dbReference type="Gene3D" id="2.30.180.10">
    <property type="entry name" value="FAS1 domain"/>
    <property type="match status" value="1"/>
</dbReference>
<dbReference type="Gramene" id="GBG75576">
    <property type="protein sequence ID" value="GBG75576"/>
    <property type="gene ID" value="CBR_g20207"/>
</dbReference>
<evidence type="ECO:0000313" key="4">
    <source>
        <dbReference type="Proteomes" id="UP000265515"/>
    </source>
</evidence>
<dbReference type="AlphaFoldDB" id="A0A388KZU6"/>
<evidence type="ECO:0000256" key="1">
    <source>
        <dbReference type="SAM" id="SignalP"/>
    </source>
</evidence>
<dbReference type="EMBL" id="BFEA01000227">
    <property type="protein sequence ID" value="GBG75576.1"/>
    <property type="molecule type" value="Genomic_DNA"/>
</dbReference>
<reference evidence="3 4" key="1">
    <citation type="journal article" date="2018" name="Cell">
        <title>The Chara Genome: Secondary Complexity and Implications for Plant Terrestrialization.</title>
        <authorList>
            <person name="Nishiyama T."/>
            <person name="Sakayama H."/>
            <person name="Vries J.D."/>
            <person name="Buschmann H."/>
            <person name="Saint-Marcoux D."/>
            <person name="Ullrich K.K."/>
            <person name="Haas F.B."/>
            <person name="Vanderstraeten L."/>
            <person name="Becker D."/>
            <person name="Lang D."/>
            <person name="Vosolsobe S."/>
            <person name="Rombauts S."/>
            <person name="Wilhelmsson P.K.I."/>
            <person name="Janitza P."/>
            <person name="Kern R."/>
            <person name="Heyl A."/>
            <person name="Rumpler F."/>
            <person name="Villalobos L.I.A.C."/>
            <person name="Clay J.M."/>
            <person name="Skokan R."/>
            <person name="Toyoda A."/>
            <person name="Suzuki Y."/>
            <person name="Kagoshima H."/>
            <person name="Schijlen E."/>
            <person name="Tajeshwar N."/>
            <person name="Catarino B."/>
            <person name="Hetherington A.J."/>
            <person name="Saltykova A."/>
            <person name="Bonnot C."/>
            <person name="Breuninger H."/>
            <person name="Symeonidi A."/>
            <person name="Radhakrishnan G.V."/>
            <person name="Van Nieuwerburgh F."/>
            <person name="Deforce D."/>
            <person name="Chang C."/>
            <person name="Karol K.G."/>
            <person name="Hedrich R."/>
            <person name="Ulvskov P."/>
            <person name="Glockner G."/>
            <person name="Delwiche C.F."/>
            <person name="Petrasek J."/>
            <person name="Van de Peer Y."/>
            <person name="Friml J."/>
            <person name="Beilby M."/>
            <person name="Dolan L."/>
            <person name="Kohara Y."/>
            <person name="Sugano S."/>
            <person name="Fujiyama A."/>
            <person name="Delaux P.-M."/>
            <person name="Quint M."/>
            <person name="TheiBen G."/>
            <person name="Hagemann M."/>
            <person name="Harholt J."/>
            <person name="Dunand C."/>
            <person name="Zachgo S."/>
            <person name="Langdale J."/>
            <person name="Maumus F."/>
            <person name="Straeten D.V.D."/>
            <person name="Gould S.B."/>
            <person name="Rensing S.A."/>
        </authorList>
    </citation>
    <scope>NUCLEOTIDE SEQUENCE [LARGE SCALE GENOMIC DNA]</scope>
    <source>
        <strain evidence="3 4">S276</strain>
    </source>
</reference>
<feature type="signal peptide" evidence="1">
    <location>
        <begin position="1"/>
        <end position="25"/>
    </location>
</feature>
<dbReference type="OrthoDB" id="286301at2759"/>
<evidence type="ECO:0000313" key="3">
    <source>
        <dbReference type="EMBL" id="GBG75576.1"/>
    </source>
</evidence>
<organism evidence="3 4">
    <name type="scientific">Chara braunii</name>
    <name type="common">Braun's stonewort</name>
    <dbReference type="NCBI Taxonomy" id="69332"/>
    <lineage>
        <taxon>Eukaryota</taxon>
        <taxon>Viridiplantae</taxon>
        <taxon>Streptophyta</taxon>
        <taxon>Charophyceae</taxon>
        <taxon>Charales</taxon>
        <taxon>Characeae</taxon>
        <taxon>Chara</taxon>
    </lineage>
</organism>